<dbReference type="SMART" id="SM00530">
    <property type="entry name" value="HTH_XRE"/>
    <property type="match status" value="1"/>
</dbReference>
<dbReference type="SUPFAM" id="SSF47413">
    <property type="entry name" value="lambda repressor-like DNA-binding domains"/>
    <property type="match status" value="1"/>
</dbReference>
<dbReference type="CDD" id="cd00093">
    <property type="entry name" value="HTH_XRE"/>
    <property type="match status" value="1"/>
</dbReference>
<dbReference type="Proteomes" id="UP000826616">
    <property type="component" value="Chromosome"/>
</dbReference>
<dbReference type="InterPro" id="IPR010982">
    <property type="entry name" value="Lambda_DNA-bd_dom_sf"/>
</dbReference>
<reference evidence="2 3" key="1">
    <citation type="submission" date="2021-08" db="EMBL/GenBank/DDBJ databases">
        <title>Complete genome sequence of the strain Aneurinibacillus thermoaerophilus CCM 8960.</title>
        <authorList>
            <person name="Musilova J."/>
            <person name="Kourilova X."/>
            <person name="Pernicova I."/>
            <person name="Bezdicek M."/>
            <person name="Lengerova M."/>
            <person name="Obruca S."/>
            <person name="Sedlar K."/>
        </authorList>
    </citation>
    <scope>NUCLEOTIDE SEQUENCE [LARGE SCALE GENOMIC DNA]</scope>
    <source>
        <strain evidence="2 3">CCM 8960</strain>
    </source>
</reference>
<evidence type="ECO:0000313" key="2">
    <source>
        <dbReference type="EMBL" id="QYY43383.1"/>
    </source>
</evidence>
<dbReference type="EMBL" id="CP080764">
    <property type="protein sequence ID" value="QYY43383.1"/>
    <property type="molecule type" value="Genomic_DNA"/>
</dbReference>
<name>A0ABX8YCF7_ANETH</name>
<dbReference type="RefSeq" id="WP_057899760.1">
    <property type="nucleotide sequence ID" value="NZ_CP080764.1"/>
</dbReference>
<dbReference type="InterPro" id="IPR001387">
    <property type="entry name" value="Cro/C1-type_HTH"/>
</dbReference>
<dbReference type="Pfam" id="PF01381">
    <property type="entry name" value="HTH_3"/>
    <property type="match status" value="1"/>
</dbReference>
<sequence>MFKDARKRAGLSIEEAAFRVNVAPRTLCKYEAGETVPGPDVVPGMSQEYRRPDMTQRYCREHCPIGQRYSYIHLNNVSTNFSDIWM</sequence>
<evidence type="ECO:0000259" key="1">
    <source>
        <dbReference type="PROSITE" id="PS50943"/>
    </source>
</evidence>
<organism evidence="2 3">
    <name type="scientific">Aneurinibacillus thermoaerophilus</name>
    <dbReference type="NCBI Taxonomy" id="143495"/>
    <lineage>
        <taxon>Bacteria</taxon>
        <taxon>Bacillati</taxon>
        <taxon>Bacillota</taxon>
        <taxon>Bacilli</taxon>
        <taxon>Bacillales</taxon>
        <taxon>Paenibacillaceae</taxon>
        <taxon>Aneurinibacillus group</taxon>
        <taxon>Aneurinibacillus</taxon>
    </lineage>
</organism>
<keyword evidence="3" id="KW-1185">Reference proteome</keyword>
<accession>A0ABX8YCF7</accession>
<feature type="domain" description="HTH cro/C1-type" evidence="1">
    <location>
        <begin position="2"/>
        <end position="41"/>
    </location>
</feature>
<protein>
    <submittedName>
        <fullName evidence="2">Helix-turn-helix domain-containing protein</fullName>
    </submittedName>
</protein>
<dbReference type="GeneID" id="97140481"/>
<proteinExistence type="predicted"/>
<gene>
    <name evidence="2" type="ORF">K3F53_03785</name>
</gene>
<dbReference type="PROSITE" id="PS50943">
    <property type="entry name" value="HTH_CROC1"/>
    <property type="match status" value="1"/>
</dbReference>
<dbReference type="Gene3D" id="1.10.260.40">
    <property type="entry name" value="lambda repressor-like DNA-binding domains"/>
    <property type="match status" value="1"/>
</dbReference>
<evidence type="ECO:0000313" key="3">
    <source>
        <dbReference type="Proteomes" id="UP000826616"/>
    </source>
</evidence>